<feature type="domain" description="Thiamine phosphate synthase/TenI" evidence="1">
    <location>
        <begin position="23"/>
        <end position="185"/>
    </location>
</feature>
<dbReference type="CDD" id="cd00564">
    <property type="entry name" value="TMP_TenI"/>
    <property type="match status" value="1"/>
</dbReference>
<dbReference type="InterPro" id="IPR013785">
    <property type="entry name" value="Aldolase_TIM"/>
</dbReference>
<dbReference type="EMBL" id="JACIDY010000001">
    <property type="protein sequence ID" value="MBB3938495.1"/>
    <property type="molecule type" value="Genomic_DNA"/>
</dbReference>
<evidence type="ECO:0000313" key="2">
    <source>
        <dbReference type="EMBL" id="MBB3938495.1"/>
    </source>
</evidence>
<comment type="caution">
    <text evidence="2">The sequence shown here is derived from an EMBL/GenBank/DDBJ whole genome shotgun (WGS) entry which is preliminary data.</text>
</comment>
<organism evidence="2 3">
    <name type="scientific">Novosphingobium fluoreni</name>
    <dbReference type="NCBI Taxonomy" id="1391222"/>
    <lineage>
        <taxon>Bacteria</taxon>
        <taxon>Pseudomonadati</taxon>
        <taxon>Pseudomonadota</taxon>
        <taxon>Alphaproteobacteria</taxon>
        <taxon>Sphingomonadales</taxon>
        <taxon>Sphingomonadaceae</taxon>
        <taxon>Novosphingobium</taxon>
    </lineage>
</organism>
<sequence length="199" mass="21677">MARCYSANVRHRYPPRDLPLIWLISDARIDQRLETALARLPRGSGFIFRHYHLAPAERRARFRHLAARARAKSHIVALSGSARAARSWGADAAYGSARNLGAGRAIIRLITVHSLRELAAAHRARADGVLISPVFATRTHPGAPSLGSVRFRLLAARALVPVIALGGMNPRRARALGARRWAAIESLAQPLAPALPLHS</sequence>
<dbReference type="RefSeq" id="WP_183615443.1">
    <property type="nucleotide sequence ID" value="NZ_JACIDY010000001.1"/>
</dbReference>
<dbReference type="GO" id="GO:0009228">
    <property type="term" value="P:thiamine biosynthetic process"/>
    <property type="evidence" value="ECO:0007669"/>
    <property type="project" value="UniProtKB-KW"/>
</dbReference>
<protein>
    <submittedName>
        <fullName evidence="2">Thiamine-phosphate pyrophosphorylase</fullName>
        <ecNumber evidence="2">2.5.1.3</ecNumber>
    </submittedName>
</protein>
<dbReference type="Gene3D" id="3.20.20.70">
    <property type="entry name" value="Aldolase class I"/>
    <property type="match status" value="1"/>
</dbReference>
<dbReference type="InterPro" id="IPR022998">
    <property type="entry name" value="ThiamineP_synth_TenI"/>
</dbReference>
<keyword evidence="3" id="KW-1185">Reference proteome</keyword>
<proteinExistence type="predicted"/>
<dbReference type="AlphaFoldDB" id="A0A7W6BXY5"/>
<evidence type="ECO:0000259" key="1">
    <source>
        <dbReference type="Pfam" id="PF02581"/>
    </source>
</evidence>
<dbReference type="Proteomes" id="UP000561459">
    <property type="component" value="Unassembled WGS sequence"/>
</dbReference>
<dbReference type="InterPro" id="IPR036206">
    <property type="entry name" value="ThiamineP_synth_sf"/>
</dbReference>
<accession>A0A7W6BXY5</accession>
<name>A0A7W6BXY5_9SPHN</name>
<gene>
    <name evidence="2" type="ORF">GGR39_000124</name>
</gene>
<dbReference type="Pfam" id="PF02581">
    <property type="entry name" value="TMP-TENI"/>
    <property type="match status" value="1"/>
</dbReference>
<dbReference type="SUPFAM" id="SSF51391">
    <property type="entry name" value="Thiamin phosphate synthase"/>
    <property type="match status" value="1"/>
</dbReference>
<reference evidence="2 3" key="1">
    <citation type="submission" date="2020-08" db="EMBL/GenBank/DDBJ databases">
        <title>Genomic Encyclopedia of Type Strains, Phase IV (KMG-IV): sequencing the most valuable type-strain genomes for metagenomic binning, comparative biology and taxonomic classification.</title>
        <authorList>
            <person name="Goeker M."/>
        </authorList>
    </citation>
    <scope>NUCLEOTIDE SEQUENCE [LARGE SCALE GENOMIC DNA]</scope>
    <source>
        <strain evidence="2 3">DSM 27568</strain>
    </source>
</reference>
<dbReference type="GO" id="GO:0004789">
    <property type="term" value="F:thiamine-phosphate diphosphorylase activity"/>
    <property type="evidence" value="ECO:0007669"/>
    <property type="project" value="UniProtKB-EC"/>
</dbReference>
<evidence type="ECO:0000313" key="3">
    <source>
        <dbReference type="Proteomes" id="UP000561459"/>
    </source>
</evidence>
<dbReference type="EC" id="2.5.1.3" evidence="2"/>
<keyword evidence="2" id="KW-0808">Transferase</keyword>